<dbReference type="Pfam" id="PF13470">
    <property type="entry name" value="PIN_3"/>
    <property type="match status" value="1"/>
</dbReference>
<proteinExistence type="predicted"/>
<dbReference type="PANTHER" id="PTHR34610:SF3">
    <property type="entry name" value="SSL7007 PROTEIN"/>
    <property type="match status" value="1"/>
</dbReference>
<comment type="caution">
    <text evidence="2">The sequence shown here is derived from an EMBL/GenBank/DDBJ whole genome shotgun (WGS) entry which is preliminary data.</text>
</comment>
<gene>
    <name evidence="2" type="ORF">C6P64_15765</name>
</gene>
<evidence type="ECO:0000313" key="3">
    <source>
        <dbReference type="Proteomes" id="UP000238589"/>
    </source>
</evidence>
<dbReference type="Proteomes" id="UP000238589">
    <property type="component" value="Unassembled WGS sequence"/>
</dbReference>
<accession>A0A2S9K175</accession>
<dbReference type="InterPro" id="IPR029060">
    <property type="entry name" value="PIN-like_dom_sf"/>
</dbReference>
<dbReference type="SUPFAM" id="SSF88723">
    <property type="entry name" value="PIN domain-like"/>
    <property type="match status" value="1"/>
</dbReference>
<dbReference type="RefSeq" id="WP_105749499.1">
    <property type="nucleotide sequence ID" value="NZ_PVLQ01000085.1"/>
</dbReference>
<organism evidence="2 3">
    <name type="scientific">Malikia granosa</name>
    <dbReference type="NCBI Taxonomy" id="263067"/>
    <lineage>
        <taxon>Bacteria</taxon>
        <taxon>Pseudomonadati</taxon>
        <taxon>Pseudomonadota</taxon>
        <taxon>Betaproteobacteria</taxon>
        <taxon>Burkholderiales</taxon>
        <taxon>Comamonadaceae</taxon>
        <taxon>Malikia</taxon>
    </lineage>
</organism>
<reference evidence="2 3" key="1">
    <citation type="submission" date="2018-03" db="EMBL/GenBank/DDBJ databases">
        <title>Comparative genomics illustrates the genes involved in a hyperalkaliphilic mechanisms of Serpentinomonas isolated from highly-alkaline calcium-rich serpentinized springs.</title>
        <authorList>
            <person name="Suzuki S."/>
            <person name="Ishii S."/>
            <person name="Walworth N."/>
            <person name="Bird L."/>
            <person name="Kuenen J.G."/>
            <person name="Nealson K.H."/>
        </authorList>
    </citation>
    <scope>NUCLEOTIDE SEQUENCE [LARGE SCALE GENOMIC DNA]</scope>
    <source>
        <strain evidence="2 3">P1</strain>
    </source>
</reference>
<dbReference type="OrthoDB" id="9802272at2"/>
<dbReference type="AlphaFoldDB" id="A0A2S9K175"/>
<evidence type="ECO:0000259" key="1">
    <source>
        <dbReference type="Pfam" id="PF13470"/>
    </source>
</evidence>
<name>A0A2S9K175_9BURK</name>
<feature type="domain" description="PIN" evidence="1">
    <location>
        <begin position="7"/>
        <end position="115"/>
    </location>
</feature>
<evidence type="ECO:0000313" key="2">
    <source>
        <dbReference type="EMBL" id="PRD64194.1"/>
    </source>
</evidence>
<keyword evidence="3" id="KW-1185">Reference proteome</keyword>
<dbReference type="EMBL" id="PVLQ01000085">
    <property type="protein sequence ID" value="PRD64194.1"/>
    <property type="molecule type" value="Genomic_DNA"/>
</dbReference>
<dbReference type="InterPro" id="IPR002716">
    <property type="entry name" value="PIN_dom"/>
</dbReference>
<protein>
    <submittedName>
        <fullName evidence="2">VapC toxin family PIN domain ribonuclease</fullName>
    </submittedName>
</protein>
<sequence>MTALPAFVIDTNWLLDLWVFDDPHAQPVRAALESGQLRWLATPAMRDEFLRVLGYPAVAKRLQALARTPLAVLAEFESRVEWAPVAPRAPVRCADPDDQCFIDLALQQRATLLSKDKAVLACRKRLQALGIAVQPHWP</sequence>
<dbReference type="InterPro" id="IPR002850">
    <property type="entry name" value="PIN_toxin-like"/>
</dbReference>
<dbReference type="PANTHER" id="PTHR34610">
    <property type="entry name" value="SSL7007 PROTEIN"/>
    <property type="match status" value="1"/>
</dbReference>